<dbReference type="Proteomes" id="UP000324595">
    <property type="component" value="Unassembled WGS sequence"/>
</dbReference>
<sequence>MRLHKLLFAFAVFAFVISGIPQSAAAQWSIGASYEIRNEDPTNGFGVRLEREILSKMPVLNLGLRAHFSYFNDENTITQNNQSFSREITNYDYGVAATVGASIGLVSPYVGTGVGSTTTDVEISQLASGSENRFFWNGFVGAKVSPIPALKPFVEYRFQSAESFSGVTQNASFDSNTGRLIFGISFSF</sequence>
<keyword evidence="1 2" id="KW-0732">Signal</keyword>
<evidence type="ECO:0000313" key="5">
    <source>
        <dbReference type="Proteomes" id="UP000324595"/>
    </source>
</evidence>
<accession>A0A5D3YFL1</accession>
<dbReference type="SUPFAM" id="SSF56925">
    <property type="entry name" value="OMPA-like"/>
    <property type="match status" value="1"/>
</dbReference>
<dbReference type="EMBL" id="VNHY01000004">
    <property type="protein sequence ID" value="TYP92005.1"/>
    <property type="molecule type" value="Genomic_DNA"/>
</dbReference>
<protein>
    <submittedName>
        <fullName evidence="4">Opacity protein</fullName>
    </submittedName>
</protein>
<feature type="signal peptide" evidence="2">
    <location>
        <begin position="1"/>
        <end position="26"/>
    </location>
</feature>
<dbReference type="Gene3D" id="2.40.160.20">
    <property type="match status" value="1"/>
</dbReference>
<evidence type="ECO:0000256" key="1">
    <source>
        <dbReference type="ARBA" id="ARBA00022729"/>
    </source>
</evidence>
<evidence type="ECO:0000259" key="3">
    <source>
        <dbReference type="Pfam" id="PF13505"/>
    </source>
</evidence>
<comment type="caution">
    <text evidence="4">The sequence shown here is derived from an EMBL/GenBank/DDBJ whole genome shotgun (WGS) entry which is preliminary data.</text>
</comment>
<feature type="chain" id="PRO_5022933046" evidence="2">
    <location>
        <begin position="27"/>
        <end position="188"/>
    </location>
</feature>
<dbReference type="Pfam" id="PF13505">
    <property type="entry name" value="OMP_b-brl"/>
    <property type="match status" value="1"/>
</dbReference>
<dbReference type="AlphaFoldDB" id="A0A5D3YFL1"/>
<gene>
    <name evidence="4" type="ORF">LX73_2248</name>
</gene>
<dbReference type="OrthoDB" id="1524249at2"/>
<name>A0A5D3YFL1_9BACT</name>
<proteinExistence type="predicted"/>
<organism evidence="4 5">
    <name type="scientific">Fodinibius salinus</name>
    <dbReference type="NCBI Taxonomy" id="860790"/>
    <lineage>
        <taxon>Bacteria</taxon>
        <taxon>Pseudomonadati</taxon>
        <taxon>Balneolota</taxon>
        <taxon>Balneolia</taxon>
        <taxon>Balneolales</taxon>
        <taxon>Balneolaceae</taxon>
        <taxon>Fodinibius</taxon>
    </lineage>
</organism>
<dbReference type="InterPro" id="IPR011250">
    <property type="entry name" value="OMP/PagP_B-barrel"/>
</dbReference>
<reference evidence="4 5" key="1">
    <citation type="submission" date="2019-07" db="EMBL/GenBank/DDBJ databases">
        <title>Genomic Encyclopedia of Archaeal and Bacterial Type Strains, Phase II (KMG-II): from individual species to whole genera.</title>
        <authorList>
            <person name="Goeker M."/>
        </authorList>
    </citation>
    <scope>NUCLEOTIDE SEQUENCE [LARGE SCALE GENOMIC DNA]</scope>
    <source>
        <strain evidence="4 5">DSM 21935</strain>
    </source>
</reference>
<dbReference type="InterPro" id="IPR027385">
    <property type="entry name" value="Beta-barrel_OMP"/>
</dbReference>
<evidence type="ECO:0000313" key="4">
    <source>
        <dbReference type="EMBL" id="TYP92005.1"/>
    </source>
</evidence>
<dbReference type="RefSeq" id="WP_148899574.1">
    <property type="nucleotide sequence ID" value="NZ_VNHY01000004.1"/>
</dbReference>
<keyword evidence="5" id="KW-1185">Reference proteome</keyword>
<evidence type="ECO:0000256" key="2">
    <source>
        <dbReference type="SAM" id="SignalP"/>
    </source>
</evidence>
<feature type="domain" description="Outer membrane protein beta-barrel" evidence="3">
    <location>
        <begin position="18"/>
        <end position="158"/>
    </location>
</feature>